<evidence type="ECO:0000256" key="1">
    <source>
        <dbReference type="ARBA" id="ARBA00006525"/>
    </source>
</evidence>
<sequence length="462" mass="49371">MRRRPPRPSSCGRWDTERLQRSSSCSQLCYGGSTRPTSADSPPAPRGGSGRRGERRPLPDGGGPMQLTDAQRLDWLRLIRTDGIGPRTFRGLINRFGSASAALDALPDLTKRAGKRAVPPTTAEAEREMAAAARLGIRFLAMGEAAYPKALHATDTAPPLIAVRGDPATLLKPSVAIVGSRNASTAGLAFTERLARGFGEAGLVVVSGLARGDRRPRPQGDAHHRHRRGPRGWAGPDLSGEPCRPRRGDRRGGWGGGRRDADGLGAARARLSPPQPHHLRPQPRHRHRGGRAPLRLAHHRPLRAGAGPGGLRGARLAARSAGGGHQRPDPPGRDAGLGGRARPVGARSADRRRRAAGGRPERPLRDLAHARLLGRDRFRRTSRDRAAAASRRGGADRGSPPEPRDDRARLIACLSPTPVGTDELARSTGLPVRIVQTTLLELELDGRIERHGSGTVSLVSRA</sequence>
<dbReference type="EMBL" id="LT962688">
    <property type="protein sequence ID" value="SOR29009.1"/>
    <property type="molecule type" value="Genomic_DNA"/>
</dbReference>
<evidence type="ECO:0000313" key="5">
    <source>
        <dbReference type="EMBL" id="SOR29009.1"/>
    </source>
</evidence>
<dbReference type="Gene3D" id="3.40.50.450">
    <property type="match status" value="1"/>
</dbReference>
<accession>A0A2N9ANV0</accession>
<evidence type="ECO:0000313" key="6">
    <source>
        <dbReference type="Proteomes" id="UP000233769"/>
    </source>
</evidence>
<dbReference type="Pfam" id="PF17782">
    <property type="entry name" value="WHD_DprA"/>
    <property type="match status" value="1"/>
</dbReference>
<evidence type="ECO:0000259" key="4">
    <source>
        <dbReference type="Pfam" id="PF17782"/>
    </source>
</evidence>
<evidence type="ECO:0008006" key="7">
    <source>
        <dbReference type="Google" id="ProtNLM"/>
    </source>
</evidence>
<gene>
    <name evidence="5" type="ORF">TK0001_2407</name>
</gene>
<name>A0A2N9ANV0_METEX</name>
<reference evidence="6" key="1">
    <citation type="submission" date="2017-10" db="EMBL/GenBank/DDBJ databases">
        <authorList>
            <person name="Regsiter A."/>
            <person name="William W."/>
        </authorList>
    </citation>
    <scope>NUCLEOTIDE SEQUENCE [LARGE SCALE GENOMIC DNA]</scope>
</reference>
<dbReference type="Pfam" id="PF21102">
    <property type="entry name" value="DprA_N"/>
    <property type="match status" value="1"/>
</dbReference>
<dbReference type="Proteomes" id="UP000233769">
    <property type="component" value="Chromosome tk0001"/>
</dbReference>
<evidence type="ECO:0000256" key="2">
    <source>
        <dbReference type="SAM" id="MobiDB-lite"/>
    </source>
</evidence>
<proteinExistence type="inferred from homology"/>
<feature type="domain" description="Smf/DprA SLOG" evidence="3">
    <location>
        <begin position="139"/>
        <end position="212"/>
    </location>
</feature>
<feature type="domain" description="DprA winged helix" evidence="4">
    <location>
        <begin position="399"/>
        <end position="452"/>
    </location>
</feature>
<dbReference type="InterPro" id="IPR041614">
    <property type="entry name" value="DprA_WH"/>
</dbReference>
<dbReference type="InterPro" id="IPR036388">
    <property type="entry name" value="WH-like_DNA-bd_sf"/>
</dbReference>
<dbReference type="SUPFAM" id="SSF102405">
    <property type="entry name" value="MCP/YpsA-like"/>
    <property type="match status" value="1"/>
</dbReference>
<feature type="region of interest" description="Disordered" evidence="2">
    <location>
        <begin position="1"/>
        <end position="69"/>
    </location>
</feature>
<dbReference type="InterPro" id="IPR003488">
    <property type="entry name" value="DprA"/>
</dbReference>
<dbReference type="PANTHER" id="PTHR43022:SF1">
    <property type="entry name" value="PROTEIN SMF"/>
    <property type="match status" value="1"/>
</dbReference>
<protein>
    <recommendedName>
        <fullName evidence="7">DNA protecting protein DprA</fullName>
    </recommendedName>
</protein>
<comment type="similarity">
    <text evidence="1">Belongs to the DprA/Smf family.</text>
</comment>
<evidence type="ECO:0000259" key="3">
    <source>
        <dbReference type="Pfam" id="PF02481"/>
    </source>
</evidence>
<organism evidence="5 6">
    <name type="scientific">Methylorubrum extorquens</name>
    <name type="common">Methylobacterium dichloromethanicum</name>
    <name type="synonym">Methylobacterium extorquens</name>
    <dbReference type="NCBI Taxonomy" id="408"/>
    <lineage>
        <taxon>Bacteria</taxon>
        <taxon>Pseudomonadati</taxon>
        <taxon>Pseudomonadota</taxon>
        <taxon>Alphaproteobacteria</taxon>
        <taxon>Hyphomicrobiales</taxon>
        <taxon>Methylobacteriaceae</taxon>
        <taxon>Methylorubrum</taxon>
    </lineage>
</organism>
<dbReference type="InterPro" id="IPR057666">
    <property type="entry name" value="DrpA_SLOG"/>
</dbReference>
<feature type="compositionally biased region" description="Basic and acidic residues" evidence="2">
    <location>
        <begin position="243"/>
        <end position="262"/>
    </location>
</feature>
<dbReference type="Pfam" id="PF02481">
    <property type="entry name" value="DNA_processg_A"/>
    <property type="match status" value="1"/>
</dbReference>
<feature type="compositionally biased region" description="Basic and acidic residues" evidence="2">
    <location>
        <begin position="359"/>
        <end position="386"/>
    </location>
</feature>
<feature type="region of interest" description="Disordered" evidence="2">
    <location>
        <begin position="210"/>
        <end position="406"/>
    </location>
</feature>
<dbReference type="Gene3D" id="1.10.10.10">
    <property type="entry name" value="Winged helix-like DNA-binding domain superfamily/Winged helix DNA-binding domain"/>
    <property type="match status" value="1"/>
</dbReference>
<dbReference type="AlphaFoldDB" id="A0A2N9ANV0"/>
<dbReference type="PANTHER" id="PTHR43022">
    <property type="entry name" value="PROTEIN SMF"/>
    <property type="match status" value="1"/>
</dbReference>
<feature type="compositionally biased region" description="Basic residues" evidence="2">
    <location>
        <begin position="277"/>
        <end position="302"/>
    </location>
</feature>
<dbReference type="GO" id="GO:0009294">
    <property type="term" value="P:DNA-mediated transformation"/>
    <property type="evidence" value="ECO:0007669"/>
    <property type="project" value="InterPro"/>
</dbReference>
<feature type="compositionally biased region" description="Basic and acidic residues" evidence="2">
    <location>
        <begin position="211"/>
        <end position="222"/>
    </location>
</feature>